<proteinExistence type="predicted"/>
<evidence type="ECO:0000313" key="3">
    <source>
        <dbReference type="Proteomes" id="UP000026962"/>
    </source>
</evidence>
<dbReference type="AlphaFoldDB" id="A0A0E0LL34"/>
<sequence>MSSNKPQIGDTLSKKALPATSTKRIVVLPWKVSKQSNASGETSASKKSKDSQIHGNQITCYIA</sequence>
<accession>A0A0E0LL34</accession>
<protein>
    <submittedName>
        <fullName evidence="2">Uncharacterized protein</fullName>
    </submittedName>
</protein>
<dbReference type="Gramene" id="OPUNC07G14440.1">
    <property type="protein sequence ID" value="OPUNC07G14440.1"/>
    <property type="gene ID" value="OPUNC07G14440"/>
</dbReference>
<reference evidence="2" key="2">
    <citation type="submission" date="2018-05" db="EMBL/GenBank/DDBJ databases">
        <title>OpunRS2 (Oryza punctata Reference Sequence Version 2).</title>
        <authorList>
            <person name="Zhang J."/>
            <person name="Kudrna D."/>
            <person name="Lee S."/>
            <person name="Talag J."/>
            <person name="Welchert J."/>
            <person name="Wing R.A."/>
        </authorList>
    </citation>
    <scope>NUCLEOTIDE SEQUENCE [LARGE SCALE GENOMIC DNA]</scope>
</reference>
<feature type="compositionally biased region" description="Polar residues" evidence="1">
    <location>
        <begin position="34"/>
        <end position="45"/>
    </location>
</feature>
<evidence type="ECO:0000313" key="2">
    <source>
        <dbReference type="EnsemblPlants" id="OPUNC07G14440.1"/>
    </source>
</evidence>
<evidence type="ECO:0000256" key="1">
    <source>
        <dbReference type="SAM" id="MobiDB-lite"/>
    </source>
</evidence>
<dbReference type="Proteomes" id="UP000026962">
    <property type="component" value="Chromosome 7"/>
</dbReference>
<feature type="region of interest" description="Disordered" evidence="1">
    <location>
        <begin position="34"/>
        <end position="58"/>
    </location>
</feature>
<reference evidence="2" key="1">
    <citation type="submission" date="2015-04" db="UniProtKB">
        <authorList>
            <consortium name="EnsemblPlants"/>
        </authorList>
    </citation>
    <scope>IDENTIFICATION</scope>
</reference>
<keyword evidence="3" id="KW-1185">Reference proteome</keyword>
<dbReference type="EnsemblPlants" id="OPUNC07G14440.1">
    <property type="protein sequence ID" value="OPUNC07G14440.1"/>
    <property type="gene ID" value="OPUNC07G14440"/>
</dbReference>
<organism evidence="2">
    <name type="scientific">Oryza punctata</name>
    <name type="common">Red rice</name>
    <dbReference type="NCBI Taxonomy" id="4537"/>
    <lineage>
        <taxon>Eukaryota</taxon>
        <taxon>Viridiplantae</taxon>
        <taxon>Streptophyta</taxon>
        <taxon>Embryophyta</taxon>
        <taxon>Tracheophyta</taxon>
        <taxon>Spermatophyta</taxon>
        <taxon>Magnoliopsida</taxon>
        <taxon>Liliopsida</taxon>
        <taxon>Poales</taxon>
        <taxon>Poaceae</taxon>
        <taxon>BOP clade</taxon>
        <taxon>Oryzoideae</taxon>
        <taxon>Oryzeae</taxon>
        <taxon>Oryzinae</taxon>
        <taxon>Oryza</taxon>
    </lineage>
</organism>
<dbReference type="HOGENOM" id="CLU_208098_0_0_1"/>
<name>A0A0E0LL34_ORYPU</name>